<evidence type="ECO:0000256" key="1">
    <source>
        <dbReference type="SAM" id="SignalP"/>
    </source>
</evidence>
<dbReference type="AlphaFoldDB" id="A0A369QII9"/>
<evidence type="ECO:0000313" key="2">
    <source>
        <dbReference type="EMBL" id="RDC64524.1"/>
    </source>
</evidence>
<feature type="signal peptide" evidence="1">
    <location>
        <begin position="1"/>
        <end position="24"/>
    </location>
</feature>
<name>A0A369QII9_9BACT</name>
<accession>A0A369QII9</accession>
<comment type="caution">
    <text evidence="2">The sequence shown here is derived from an EMBL/GenBank/DDBJ whole genome shotgun (WGS) entry which is preliminary data.</text>
</comment>
<gene>
    <name evidence="2" type="ORF">AHMF7616_03138</name>
</gene>
<dbReference type="Proteomes" id="UP000253919">
    <property type="component" value="Unassembled WGS sequence"/>
</dbReference>
<keyword evidence="3" id="KW-1185">Reference proteome</keyword>
<evidence type="ECO:0008006" key="4">
    <source>
        <dbReference type="Google" id="ProtNLM"/>
    </source>
</evidence>
<keyword evidence="1" id="KW-0732">Signal</keyword>
<organism evidence="2 3">
    <name type="scientific">Adhaeribacter pallidiroseus</name>
    <dbReference type="NCBI Taxonomy" id="2072847"/>
    <lineage>
        <taxon>Bacteria</taxon>
        <taxon>Pseudomonadati</taxon>
        <taxon>Bacteroidota</taxon>
        <taxon>Cytophagia</taxon>
        <taxon>Cytophagales</taxon>
        <taxon>Hymenobacteraceae</taxon>
        <taxon>Adhaeribacter</taxon>
    </lineage>
</organism>
<proteinExistence type="predicted"/>
<reference evidence="2 3" key="1">
    <citation type="submission" date="2018-04" db="EMBL/GenBank/DDBJ databases">
        <title>Adhaeribacter sp. HMF7616 genome sequencing and assembly.</title>
        <authorList>
            <person name="Kang H."/>
            <person name="Kang J."/>
            <person name="Cha I."/>
            <person name="Kim H."/>
            <person name="Joh K."/>
        </authorList>
    </citation>
    <scope>NUCLEOTIDE SEQUENCE [LARGE SCALE GENOMIC DNA]</scope>
    <source>
        <strain evidence="2 3">HMF7616</strain>
    </source>
</reference>
<dbReference type="EMBL" id="QASA01000001">
    <property type="protein sequence ID" value="RDC64524.1"/>
    <property type="molecule type" value="Genomic_DNA"/>
</dbReference>
<dbReference type="RefSeq" id="WP_115373669.1">
    <property type="nucleotide sequence ID" value="NZ_QASA01000001.1"/>
</dbReference>
<sequence length="131" mass="14359">MKKFYHTSLTVLLAFSLLTFSGCASIVSKTSYAIPINSNPVGARITVMDMKGRMVHTAATPTVARLRSGAGFFKKAGYMVKFELDGYETRTVPVHFDLNAWYFGNVVFGGFVGLLVVDPLTGPCGNWKRII</sequence>
<dbReference type="PROSITE" id="PS51257">
    <property type="entry name" value="PROKAR_LIPOPROTEIN"/>
    <property type="match status" value="1"/>
</dbReference>
<protein>
    <recommendedName>
        <fullName evidence="4">PEGA domain-containing protein</fullName>
    </recommendedName>
</protein>
<dbReference type="OrthoDB" id="1524740at2"/>
<evidence type="ECO:0000313" key="3">
    <source>
        <dbReference type="Proteomes" id="UP000253919"/>
    </source>
</evidence>
<feature type="chain" id="PRO_5016711645" description="PEGA domain-containing protein" evidence="1">
    <location>
        <begin position="25"/>
        <end position="131"/>
    </location>
</feature>